<evidence type="ECO:0000259" key="1">
    <source>
        <dbReference type="Pfam" id="PF11904"/>
    </source>
</evidence>
<dbReference type="OrthoDB" id="1585644at2759"/>
<reference evidence="3" key="1">
    <citation type="journal article" date="2017" name="Nat. Commun.">
        <title>The North American bullfrog draft genome provides insight into hormonal regulation of long noncoding RNA.</title>
        <authorList>
            <person name="Hammond S.A."/>
            <person name="Warren R.L."/>
            <person name="Vandervalk B.P."/>
            <person name="Kucuk E."/>
            <person name="Khan H."/>
            <person name="Gibb E.A."/>
            <person name="Pandoh P."/>
            <person name="Kirk H."/>
            <person name="Zhao Y."/>
            <person name="Jones M."/>
            <person name="Mungall A.J."/>
            <person name="Coope R."/>
            <person name="Pleasance S."/>
            <person name="Moore R.A."/>
            <person name="Holt R.A."/>
            <person name="Round J.M."/>
            <person name="Ohora S."/>
            <person name="Walle B.V."/>
            <person name="Veldhoen N."/>
            <person name="Helbing C.C."/>
            <person name="Birol I."/>
        </authorList>
    </citation>
    <scope>NUCLEOTIDE SEQUENCE [LARGE SCALE GENOMIC DNA]</scope>
</reference>
<dbReference type="EMBL" id="KV964075">
    <property type="protein sequence ID" value="PIO23693.1"/>
    <property type="molecule type" value="Genomic_DNA"/>
</dbReference>
<proteinExistence type="predicted"/>
<keyword evidence="3" id="KW-1185">Reference proteome</keyword>
<sequence length="70" mass="7971">MSTDNWAELMEINHDDRTVTKERFDISQEIEGITLDSMQPAEREVSKRLTSPVINTSLDTSAIAFERTKA</sequence>
<evidence type="ECO:0000313" key="3">
    <source>
        <dbReference type="Proteomes" id="UP000228934"/>
    </source>
</evidence>
<gene>
    <name evidence="2" type="ORF">AB205_0129060</name>
</gene>
<feature type="domain" description="Ankyrin repeat" evidence="1">
    <location>
        <begin position="6"/>
        <end position="69"/>
    </location>
</feature>
<organism evidence="2 3">
    <name type="scientific">Aquarana catesbeiana</name>
    <name type="common">American bullfrog</name>
    <name type="synonym">Rana catesbeiana</name>
    <dbReference type="NCBI Taxonomy" id="8400"/>
    <lineage>
        <taxon>Eukaryota</taxon>
        <taxon>Metazoa</taxon>
        <taxon>Chordata</taxon>
        <taxon>Craniata</taxon>
        <taxon>Vertebrata</taxon>
        <taxon>Euteleostomi</taxon>
        <taxon>Amphibia</taxon>
        <taxon>Batrachia</taxon>
        <taxon>Anura</taxon>
        <taxon>Neobatrachia</taxon>
        <taxon>Ranoidea</taxon>
        <taxon>Ranidae</taxon>
        <taxon>Aquarana</taxon>
    </lineage>
</organism>
<name>A0A2G9R8W0_AQUCT</name>
<evidence type="ECO:0000313" key="2">
    <source>
        <dbReference type="EMBL" id="PIO23693.1"/>
    </source>
</evidence>
<protein>
    <recommendedName>
        <fullName evidence="1">Ankyrin repeat domain-containing protein</fullName>
    </recommendedName>
</protein>
<dbReference type="Proteomes" id="UP000228934">
    <property type="component" value="Unassembled WGS sequence"/>
</dbReference>
<dbReference type="Pfam" id="PF11904">
    <property type="entry name" value="ANKRD13_C"/>
    <property type="match status" value="1"/>
</dbReference>
<dbReference type="InterPro" id="IPR055285">
    <property type="entry name" value="ANKRD13_C"/>
</dbReference>
<accession>A0A2G9R8W0</accession>
<dbReference type="AlphaFoldDB" id="A0A2G9R8W0"/>